<feature type="compositionally biased region" description="Polar residues" evidence="1">
    <location>
        <begin position="101"/>
        <end position="113"/>
    </location>
</feature>
<accession>A0A9P7B2Z1</accession>
<reference evidence="2 3" key="1">
    <citation type="submission" date="2020-11" db="EMBL/GenBank/DDBJ databases">
        <title>Kefir isolates.</title>
        <authorList>
            <person name="Marcisauskas S."/>
            <person name="Kim Y."/>
            <person name="Blasche S."/>
        </authorList>
    </citation>
    <scope>NUCLEOTIDE SEQUENCE [LARGE SCALE GENOMIC DNA]</scope>
    <source>
        <strain evidence="2 3">OG2</strain>
    </source>
</reference>
<comment type="caution">
    <text evidence="2">The sequence shown here is derived from an EMBL/GenBank/DDBJ whole genome shotgun (WGS) entry which is preliminary data.</text>
</comment>
<dbReference type="OrthoDB" id="4049658at2759"/>
<feature type="compositionally biased region" description="Low complexity" evidence="1">
    <location>
        <begin position="56"/>
        <end position="68"/>
    </location>
</feature>
<feature type="compositionally biased region" description="Polar residues" evidence="1">
    <location>
        <begin position="145"/>
        <end position="154"/>
    </location>
</feature>
<protein>
    <submittedName>
        <fullName evidence="2">Uncharacterized protein</fullName>
    </submittedName>
</protein>
<organism evidence="2 3">
    <name type="scientific">Maudiozyma exigua</name>
    <name type="common">Yeast</name>
    <name type="synonym">Kazachstania exigua</name>
    <dbReference type="NCBI Taxonomy" id="34358"/>
    <lineage>
        <taxon>Eukaryota</taxon>
        <taxon>Fungi</taxon>
        <taxon>Dikarya</taxon>
        <taxon>Ascomycota</taxon>
        <taxon>Saccharomycotina</taxon>
        <taxon>Saccharomycetes</taxon>
        <taxon>Saccharomycetales</taxon>
        <taxon>Saccharomycetaceae</taxon>
        <taxon>Maudiozyma</taxon>
    </lineage>
</organism>
<evidence type="ECO:0000313" key="2">
    <source>
        <dbReference type="EMBL" id="KAG0655665.1"/>
    </source>
</evidence>
<sequence length="353" mass="40017">MLSRQVGRACYSTNITQDFINDLLMRAKEATTHSAAARKHNNNNNNVNNARKGSENRNPNFNRNRNNNGGKFAQSRQSRGRPFNNRRNNNNGKSSDKNRAIGQTMTNSNVKSDITLNQPQFANKKVAGTESVDFINIIQDPTKIKANSRQSFNQSKRDQRGKRSQNRSNLPRQYQDKIPIKRQVVSEEYYPEDNTPASLLKYSSDLFHTQGSRSQSFAVKILKDSNFPINRGPTISSSLKYSPLSFNESFGKYMPAHSLILQREPQLKNLDVYIDNPNYLNVVKGKYTAPPVLSTKDFETVSSNKTTQENLLKHSKLVGTALQNDVHLNRDPTKFNVLFEVCSGLKPISELMK</sequence>
<feature type="region of interest" description="Disordered" evidence="1">
    <location>
        <begin position="31"/>
        <end position="113"/>
    </location>
</feature>
<evidence type="ECO:0000313" key="3">
    <source>
        <dbReference type="Proteomes" id="UP000750334"/>
    </source>
</evidence>
<proteinExistence type="predicted"/>
<evidence type="ECO:0000256" key="1">
    <source>
        <dbReference type="SAM" id="MobiDB-lite"/>
    </source>
</evidence>
<gene>
    <name evidence="2" type="ORF">C6P45_002920</name>
</gene>
<dbReference type="AlphaFoldDB" id="A0A9P7B2Z1"/>
<keyword evidence="3" id="KW-1185">Reference proteome</keyword>
<dbReference type="EMBL" id="PUHR01000287">
    <property type="protein sequence ID" value="KAG0655665.1"/>
    <property type="molecule type" value="Genomic_DNA"/>
</dbReference>
<dbReference type="Proteomes" id="UP000750334">
    <property type="component" value="Unassembled WGS sequence"/>
</dbReference>
<feature type="region of interest" description="Disordered" evidence="1">
    <location>
        <begin position="145"/>
        <end position="178"/>
    </location>
</feature>
<name>A0A9P7B2Z1_MAUEX</name>